<keyword evidence="1" id="KW-0732">Signal</keyword>
<feature type="chain" id="PRO_5017214698" evidence="1">
    <location>
        <begin position="22"/>
        <end position="193"/>
    </location>
</feature>
<protein>
    <submittedName>
        <fullName evidence="2">Uncharacterized protein</fullName>
    </submittedName>
</protein>
<dbReference type="RefSeq" id="WP_093477750.1">
    <property type="nucleotide sequence ID" value="NZ_FOUI01000014.1"/>
</dbReference>
<proteinExistence type="predicted"/>
<sequence>MLQFTRLVVLCCAIWGMPVLAADSACQASLSGYQASIERAPVRLVLLDSRGQVLREHPLRSADQFHATADKVYLLAAEQRHSFVLLVPALDELWEISLDPQAKDIPQGFIHDYRMREGEFIPGYLNPRRSRTGTAYQRWQLSADQSLLRLTEADGGGVVFSLDARRVVAPLPVDQHPQLHAVRWAQTGHGPCR</sequence>
<organism evidence="2 3">
    <name type="scientific">Halopseudomonas yangmingensis</name>
    <dbReference type="NCBI Taxonomy" id="1720063"/>
    <lineage>
        <taxon>Bacteria</taxon>
        <taxon>Pseudomonadati</taxon>
        <taxon>Pseudomonadota</taxon>
        <taxon>Gammaproteobacteria</taxon>
        <taxon>Pseudomonadales</taxon>
        <taxon>Pseudomonadaceae</taxon>
        <taxon>Halopseudomonas</taxon>
    </lineage>
</organism>
<dbReference type="STRING" id="1720063.SAMN05216217_11472"/>
<accession>A0A1I4TIC0</accession>
<feature type="signal peptide" evidence="1">
    <location>
        <begin position="1"/>
        <end position="21"/>
    </location>
</feature>
<evidence type="ECO:0000313" key="3">
    <source>
        <dbReference type="Proteomes" id="UP000243629"/>
    </source>
</evidence>
<name>A0A1I4TIC0_9GAMM</name>
<dbReference type="Proteomes" id="UP000243629">
    <property type="component" value="Unassembled WGS sequence"/>
</dbReference>
<dbReference type="AlphaFoldDB" id="A0A1I4TIC0"/>
<keyword evidence="3" id="KW-1185">Reference proteome</keyword>
<gene>
    <name evidence="2" type="ORF">SAMN05216217_11472</name>
</gene>
<reference evidence="3" key="1">
    <citation type="submission" date="2016-10" db="EMBL/GenBank/DDBJ databases">
        <authorList>
            <person name="Varghese N."/>
            <person name="Submissions S."/>
        </authorList>
    </citation>
    <scope>NUCLEOTIDE SEQUENCE [LARGE SCALE GENOMIC DNA]</scope>
    <source>
        <strain evidence="3">DSM 24213</strain>
    </source>
</reference>
<evidence type="ECO:0000256" key="1">
    <source>
        <dbReference type="SAM" id="SignalP"/>
    </source>
</evidence>
<evidence type="ECO:0000313" key="2">
    <source>
        <dbReference type="EMBL" id="SFM76528.1"/>
    </source>
</evidence>
<dbReference type="EMBL" id="FOUI01000014">
    <property type="protein sequence ID" value="SFM76528.1"/>
    <property type="molecule type" value="Genomic_DNA"/>
</dbReference>
<dbReference type="OrthoDB" id="5290932at2"/>